<dbReference type="OrthoDB" id="37730at2759"/>
<dbReference type="InterPro" id="IPR053261">
    <property type="entry name" value="Polyketide-peptide_reg"/>
</dbReference>
<keyword evidence="4" id="KW-1185">Reference proteome</keyword>
<comment type="caution">
    <text evidence="3">The sequence shown here is derived from an EMBL/GenBank/DDBJ whole genome shotgun (WGS) entry which is preliminary data.</text>
</comment>
<dbReference type="EMBL" id="PUHQ01000026">
    <property type="protein sequence ID" value="KAG0662528.1"/>
    <property type="molecule type" value="Genomic_DNA"/>
</dbReference>
<dbReference type="AlphaFoldDB" id="A0A9P6W213"/>
<dbReference type="PANTHER" id="PTHR41813:SF2">
    <property type="entry name" value="REGULATOR PAB1642, PUTATIVE (AFU_ORTHOLOGUE AFUA_3G11955)-RELATED"/>
    <property type="match status" value="1"/>
</dbReference>
<evidence type="ECO:0000259" key="2">
    <source>
        <dbReference type="Pfam" id="PF03070"/>
    </source>
</evidence>
<sequence length="275" mass="31451">MATEQQQKPKPQDAQASPNKSSFALTMLDRYSDEVRLATEHPFLNAAGRRELTREKLSEWLTQDRFYALHGYPKFVASLISALPLASPPHQTKATETLALLAYALTNIARETEFFDSLPPRFLVDLEADPSPEERDVRFKTNLGNLQGKMMRPITRAFVDLLISTGAEAGRIDGGMEEGIVLLWAMEKLYNTAWRYAASLSPNPASSRNPSDPRTSAALDELIDNWTNEEFDEFVRECEREVDKLELVEGTDQWERAEEIFKYVLYLEQRFWPDL</sequence>
<evidence type="ECO:0000313" key="4">
    <source>
        <dbReference type="Proteomes" id="UP000777482"/>
    </source>
</evidence>
<feature type="compositionally biased region" description="Low complexity" evidence="1">
    <location>
        <begin position="1"/>
        <end position="16"/>
    </location>
</feature>
<dbReference type="Gene3D" id="1.20.910.10">
    <property type="entry name" value="Heme oxygenase-like"/>
    <property type="match status" value="1"/>
</dbReference>
<dbReference type="SUPFAM" id="SSF48613">
    <property type="entry name" value="Heme oxygenase-like"/>
    <property type="match status" value="1"/>
</dbReference>
<dbReference type="Proteomes" id="UP000777482">
    <property type="component" value="Unassembled WGS sequence"/>
</dbReference>
<dbReference type="Pfam" id="PF03070">
    <property type="entry name" value="TENA_THI-4"/>
    <property type="match status" value="1"/>
</dbReference>
<dbReference type="InterPro" id="IPR004305">
    <property type="entry name" value="Thiaminase-2/PQQC"/>
</dbReference>
<evidence type="ECO:0000256" key="1">
    <source>
        <dbReference type="SAM" id="MobiDB-lite"/>
    </source>
</evidence>
<dbReference type="GO" id="GO:0006772">
    <property type="term" value="P:thiamine metabolic process"/>
    <property type="evidence" value="ECO:0007669"/>
    <property type="project" value="UniProtKB-ARBA"/>
</dbReference>
<accession>A0A9P6W213</accession>
<feature type="domain" description="Thiaminase-2/PQQC" evidence="2">
    <location>
        <begin position="202"/>
        <end position="273"/>
    </location>
</feature>
<reference evidence="3 4" key="1">
    <citation type="submission" date="2020-11" db="EMBL/GenBank/DDBJ databases">
        <title>Kefir isolates.</title>
        <authorList>
            <person name="Marcisauskas S."/>
            <person name="Kim Y."/>
            <person name="Blasche S."/>
        </authorList>
    </citation>
    <scope>NUCLEOTIDE SEQUENCE [LARGE SCALE GENOMIC DNA]</scope>
    <source>
        <strain evidence="3 4">KR</strain>
    </source>
</reference>
<name>A0A9P6W213_RHOMI</name>
<protein>
    <recommendedName>
        <fullName evidence="2">Thiaminase-2/PQQC domain-containing protein</fullName>
    </recommendedName>
</protein>
<organism evidence="3 4">
    <name type="scientific">Rhodotorula mucilaginosa</name>
    <name type="common">Yeast</name>
    <name type="synonym">Rhodotorula rubra</name>
    <dbReference type="NCBI Taxonomy" id="5537"/>
    <lineage>
        <taxon>Eukaryota</taxon>
        <taxon>Fungi</taxon>
        <taxon>Dikarya</taxon>
        <taxon>Basidiomycota</taxon>
        <taxon>Pucciniomycotina</taxon>
        <taxon>Microbotryomycetes</taxon>
        <taxon>Sporidiobolales</taxon>
        <taxon>Sporidiobolaceae</taxon>
        <taxon>Rhodotorula</taxon>
    </lineage>
</organism>
<dbReference type="PANTHER" id="PTHR41813">
    <property type="entry name" value="REGULATOR PAB1642, PUTATIVE (AFU_ORTHOLOGUE AFUA_3G11955)-RELATED"/>
    <property type="match status" value="1"/>
</dbReference>
<dbReference type="CDD" id="cd19357">
    <property type="entry name" value="TenA_E_At3g16990-like"/>
    <property type="match status" value="1"/>
</dbReference>
<proteinExistence type="predicted"/>
<feature type="region of interest" description="Disordered" evidence="1">
    <location>
        <begin position="1"/>
        <end position="20"/>
    </location>
</feature>
<gene>
    <name evidence="3" type="ORF">C6P46_003270</name>
</gene>
<dbReference type="InterPro" id="IPR016084">
    <property type="entry name" value="Haem_Oase-like_multi-hlx"/>
</dbReference>
<evidence type="ECO:0000313" key="3">
    <source>
        <dbReference type="EMBL" id="KAG0662528.1"/>
    </source>
</evidence>